<name>A0A6G6WCG5_9ACTN</name>
<dbReference type="KEGG" id="nano:G5V58_09160"/>
<evidence type="ECO:0000313" key="3">
    <source>
        <dbReference type="EMBL" id="QIG42909.1"/>
    </source>
</evidence>
<dbReference type="SUPFAM" id="SSF51120">
    <property type="entry name" value="beta-Roll"/>
    <property type="match status" value="1"/>
</dbReference>
<feature type="signal peptide" evidence="2">
    <location>
        <begin position="1"/>
        <end position="26"/>
    </location>
</feature>
<evidence type="ECO:0000313" key="4">
    <source>
        <dbReference type="Proteomes" id="UP000502996"/>
    </source>
</evidence>
<organism evidence="3 4">
    <name type="scientific">Nocardioides anomalus</name>
    <dbReference type="NCBI Taxonomy" id="2712223"/>
    <lineage>
        <taxon>Bacteria</taxon>
        <taxon>Bacillati</taxon>
        <taxon>Actinomycetota</taxon>
        <taxon>Actinomycetes</taxon>
        <taxon>Propionibacteriales</taxon>
        <taxon>Nocardioidaceae</taxon>
        <taxon>Nocardioides</taxon>
    </lineage>
</organism>
<accession>A0A6G6WCG5</accession>
<dbReference type="AlphaFoldDB" id="A0A6G6WCG5"/>
<dbReference type="PRINTS" id="PR00313">
    <property type="entry name" value="CABNDNGRPT"/>
</dbReference>
<dbReference type="InterPro" id="IPR001343">
    <property type="entry name" value="Hemolysn_Ca-bd"/>
</dbReference>
<proteinExistence type="predicted"/>
<dbReference type="Pfam" id="PF00353">
    <property type="entry name" value="HemolysinCabind"/>
    <property type="match status" value="3"/>
</dbReference>
<dbReference type="Gene3D" id="2.150.10.10">
    <property type="entry name" value="Serralysin-like metalloprotease, C-terminal"/>
    <property type="match status" value="2"/>
</dbReference>
<dbReference type="GO" id="GO:0005509">
    <property type="term" value="F:calcium ion binding"/>
    <property type="evidence" value="ECO:0007669"/>
    <property type="project" value="InterPro"/>
</dbReference>
<dbReference type="Proteomes" id="UP000502996">
    <property type="component" value="Chromosome"/>
</dbReference>
<dbReference type="EMBL" id="CP049257">
    <property type="protein sequence ID" value="QIG42909.1"/>
    <property type="molecule type" value="Genomic_DNA"/>
</dbReference>
<dbReference type="RefSeq" id="WP_165231374.1">
    <property type="nucleotide sequence ID" value="NZ_CP049257.1"/>
</dbReference>
<keyword evidence="2" id="KW-0732">Signal</keyword>
<dbReference type="InterPro" id="IPR011049">
    <property type="entry name" value="Serralysin-like_metalloprot_C"/>
</dbReference>
<evidence type="ECO:0000256" key="1">
    <source>
        <dbReference type="SAM" id="MobiDB-lite"/>
    </source>
</evidence>
<keyword evidence="4" id="KW-1185">Reference proteome</keyword>
<sequence>MTRWTLLALLLTTAPLAAVTAAPAVAAPTCDGRAATISGAGDLVGTSGADVIVATDKTATVRAGGGDDVVCGSLHVFGGRGADRILFDGHVTWRDTIYIEAGAGDDLIRFDGDQESPAAGTREGIYAGSGDDTVIGSDGMLWFFGGPGDDRLVARGGGDLMDGGPGDDLLLGGPGQEIAAGGTGNDVLRGRGAQDELAGGPGRDEAWGGGDTDVCYDNEVQHSCEADDWV</sequence>
<feature type="region of interest" description="Disordered" evidence="1">
    <location>
        <begin position="182"/>
        <end position="211"/>
    </location>
</feature>
<reference evidence="3 4" key="1">
    <citation type="submission" date="2020-02" db="EMBL/GenBank/DDBJ databases">
        <title>Full genome sequence of Nocardioides sp. R-3366.</title>
        <authorList>
            <person name="Im W.-T."/>
        </authorList>
    </citation>
    <scope>NUCLEOTIDE SEQUENCE [LARGE SCALE GENOMIC DNA]</scope>
    <source>
        <strain evidence="3 4">R-3366</strain>
    </source>
</reference>
<feature type="chain" id="PRO_5026003072" evidence="2">
    <location>
        <begin position="27"/>
        <end position="230"/>
    </location>
</feature>
<protein>
    <submittedName>
        <fullName evidence="3">Calcium-binding protein</fullName>
    </submittedName>
</protein>
<gene>
    <name evidence="3" type="ORF">G5V58_09160</name>
</gene>
<evidence type="ECO:0000256" key="2">
    <source>
        <dbReference type="SAM" id="SignalP"/>
    </source>
</evidence>